<dbReference type="AlphaFoldDB" id="A0A2L2XDP4"/>
<evidence type="ECO:0000313" key="2">
    <source>
        <dbReference type="Proteomes" id="UP000239549"/>
    </source>
</evidence>
<proteinExistence type="predicted"/>
<gene>
    <name evidence="1" type="ORF">DCCM_2954</name>
</gene>
<reference evidence="2" key="1">
    <citation type="submission" date="2018-02" db="EMBL/GenBank/DDBJ databases">
        <title>Genome sequence of Desulfocucumis palustris strain NAW-5.</title>
        <authorList>
            <person name="Watanabe M."/>
            <person name="Kojima H."/>
            <person name="Fukui M."/>
        </authorList>
    </citation>
    <scope>NUCLEOTIDE SEQUENCE [LARGE SCALE GENOMIC DNA]</scope>
    <source>
        <strain evidence="2">NAW-5</strain>
    </source>
</reference>
<comment type="caution">
    <text evidence="1">The sequence shown here is derived from an EMBL/GenBank/DDBJ whole genome shotgun (WGS) entry which is preliminary data.</text>
</comment>
<dbReference type="EMBL" id="BFAV01000121">
    <property type="protein sequence ID" value="GBF33843.1"/>
    <property type="molecule type" value="Genomic_DNA"/>
</dbReference>
<evidence type="ECO:0000313" key="1">
    <source>
        <dbReference type="EMBL" id="GBF33843.1"/>
    </source>
</evidence>
<name>A0A2L2XDP4_9FIRM</name>
<sequence length="56" mass="6331">MWSQLINDLTFCISPSYNPKKLPEEQMTIKKASIKLEAIAQNYITLTGFTIGLPDD</sequence>
<organism evidence="1 2">
    <name type="scientific">Desulfocucumis palustris</name>
    <dbReference type="NCBI Taxonomy" id="1898651"/>
    <lineage>
        <taxon>Bacteria</taxon>
        <taxon>Bacillati</taxon>
        <taxon>Bacillota</taxon>
        <taxon>Clostridia</taxon>
        <taxon>Eubacteriales</taxon>
        <taxon>Desulfocucumaceae</taxon>
        <taxon>Desulfocucumis</taxon>
    </lineage>
</organism>
<dbReference type="Proteomes" id="UP000239549">
    <property type="component" value="Unassembled WGS sequence"/>
</dbReference>
<accession>A0A2L2XDP4</accession>
<protein>
    <submittedName>
        <fullName evidence="1">Uncharacterized protein</fullName>
    </submittedName>
</protein>
<keyword evidence="2" id="KW-1185">Reference proteome</keyword>